<dbReference type="InterPro" id="IPR016709">
    <property type="entry name" value="HadA-like"/>
</dbReference>
<dbReference type="EMBL" id="JH636049">
    <property type="protein sequence ID" value="EID53903.1"/>
    <property type="molecule type" value="Genomic_DNA"/>
</dbReference>
<dbReference type="InterPro" id="IPR050965">
    <property type="entry name" value="UPF0336/Enoyl-CoA_hydratase"/>
</dbReference>
<dbReference type="Gene3D" id="3.10.129.10">
    <property type="entry name" value="Hotdog Thioesterase"/>
    <property type="match status" value="1"/>
</dbReference>
<protein>
    <recommendedName>
        <fullName evidence="1">UPF0336 protein SacxiDRAFT_1657</fullName>
    </recommendedName>
</protein>
<organism evidence="4 5">
    <name type="scientific">Saccharomonospora xinjiangensis XJ-54</name>
    <dbReference type="NCBI Taxonomy" id="882086"/>
    <lineage>
        <taxon>Bacteria</taxon>
        <taxon>Bacillati</taxon>
        <taxon>Actinomycetota</taxon>
        <taxon>Actinomycetes</taxon>
        <taxon>Pseudonocardiales</taxon>
        <taxon>Pseudonocardiaceae</taxon>
        <taxon>Saccharomonospora</taxon>
    </lineage>
</organism>
<evidence type="ECO:0000313" key="5">
    <source>
        <dbReference type="Proteomes" id="UP000004691"/>
    </source>
</evidence>
<dbReference type="PANTHER" id="PTHR43437">
    <property type="entry name" value="HYDROXYACYL-THIOESTER DEHYDRATASE TYPE 2, MITOCHONDRIAL-RELATED"/>
    <property type="match status" value="1"/>
</dbReference>
<evidence type="ECO:0000259" key="3">
    <source>
        <dbReference type="Pfam" id="PF13452"/>
    </source>
</evidence>
<dbReference type="STRING" id="882086.SacxiDRAFT_1657"/>
<evidence type="ECO:0000256" key="1">
    <source>
        <dbReference type="HAMAP-Rule" id="MF_00799"/>
    </source>
</evidence>
<accession>I0V1A0</accession>
<reference evidence="4 5" key="1">
    <citation type="submission" date="2012-01" db="EMBL/GenBank/DDBJ databases">
        <title>Improved High-Quality Draft sequence of Saccharomonospora xinjiangensis XJ-54.</title>
        <authorList>
            <consortium name="US DOE Joint Genome Institute"/>
            <person name="Lucas S."/>
            <person name="Han J."/>
            <person name="Lapidus A."/>
            <person name="Cheng J.-F."/>
            <person name="Goodwin L."/>
            <person name="Pitluck S."/>
            <person name="Peters L."/>
            <person name="Mikhailova N."/>
            <person name="Teshima H."/>
            <person name="Detter J.C."/>
            <person name="Han C."/>
            <person name="Tapia R."/>
            <person name="Land M."/>
            <person name="Hauser L."/>
            <person name="Kyrpides N."/>
            <person name="Ivanova N."/>
            <person name="Pagani I."/>
            <person name="Brambilla E.-M."/>
            <person name="Klenk H.-P."/>
            <person name="Woyke T."/>
        </authorList>
    </citation>
    <scope>NUCLEOTIDE SEQUENCE [LARGE SCALE GENOMIC DNA]</scope>
    <source>
        <strain evidence="4 5">XJ-54</strain>
    </source>
</reference>
<name>I0V1A0_9PSEU</name>
<proteinExistence type="inferred from homology"/>
<dbReference type="PIRSF" id="PIRSF018072">
    <property type="entry name" value="UCP018072"/>
    <property type="match status" value="1"/>
</dbReference>
<dbReference type="GO" id="GO:0006633">
    <property type="term" value="P:fatty acid biosynthetic process"/>
    <property type="evidence" value="ECO:0007669"/>
    <property type="project" value="TreeGrafter"/>
</dbReference>
<dbReference type="CDD" id="cd03441">
    <property type="entry name" value="R_hydratase_like"/>
    <property type="match status" value="1"/>
</dbReference>
<feature type="region of interest" description="Disordered" evidence="2">
    <location>
        <begin position="1"/>
        <end position="22"/>
    </location>
</feature>
<dbReference type="InterPro" id="IPR039569">
    <property type="entry name" value="FAS1-like_DH_region"/>
</dbReference>
<dbReference type="AlphaFoldDB" id="I0V1A0"/>
<sequence>MVVDGLRPHCPRPTAASAAPEAGSLPFVPLDPSFAGRTYPPTTTYEVSRAKIAEFAEAIGDDNPLYRDPDAARSAGYPDVIAPPTFLTIINLASINAIVADPELGLDYSRMVHGDQRFTHHRPVHAGDVLRLTTHIDDVFARAGNDFLNVRADVETTAGEAVCTTHAQLVVRGE</sequence>
<evidence type="ECO:0000313" key="4">
    <source>
        <dbReference type="EMBL" id="EID53903.1"/>
    </source>
</evidence>
<gene>
    <name evidence="4" type="ORF">SacxiDRAFT_1657</name>
</gene>
<feature type="domain" description="FAS1-like dehydratase" evidence="3">
    <location>
        <begin position="34"/>
        <end position="164"/>
    </location>
</feature>
<dbReference type="PANTHER" id="PTHR43437:SF3">
    <property type="entry name" value="HYDROXYACYL-THIOESTER DEHYDRATASE TYPE 2, MITOCHONDRIAL"/>
    <property type="match status" value="1"/>
</dbReference>
<dbReference type="SUPFAM" id="SSF54637">
    <property type="entry name" value="Thioesterase/thiol ester dehydrase-isomerase"/>
    <property type="match status" value="1"/>
</dbReference>
<dbReference type="Proteomes" id="UP000004691">
    <property type="component" value="Unassembled WGS sequence"/>
</dbReference>
<keyword evidence="5" id="KW-1185">Reference proteome</keyword>
<comment type="similarity">
    <text evidence="1">Belongs to the UPF0336 family.</text>
</comment>
<dbReference type="Pfam" id="PF13452">
    <property type="entry name" value="FAS1_DH_region"/>
    <property type="match status" value="1"/>
</dbReference>
<dbReference type="HOGENOM" id="CLU_116276_0_0_11"/>
<evidence type="ECO:0000256" key="2">
    <source>
        <dbReference type="SAM" id="MobiDB-lite"/>
    </source>
</evidence>
<dbReference type="HAMAP" id="MF_00799">
    <property type="entry name" value="UPF0336"/>
    <property type="match status" value="1"/>
</dbReference>
<dbReference type="eggNOG" id="COG2030">
    <property type="taxonomic scope" value="Bacteria"/>
</dbReference>
<dbReference type="InterPro" id="IPR029069">
    <property type="entry name" value="HotDog_dom_sf"/>
</dbReference>
<dbReference type="GO" id="GO:0019171">
    <property type="term" value="F:(3R)-hydroxyacyl-[acyl-carrier-protein] dehydratase activity"/>
    <property type="evidence" value="ECO:0007669"/>
    <property type="project" value="TreeGrafter"/>
</dbReference>